<evidence type="ECO:0000313" key="10">
    <source>
        <dbReference type="EMBL" id="KAK3253282.1"/>
    </source>
</evidence>
<dbReference type="PRINTS" id="PR00380">
    <property type="entry name" value="KINESINHEAVY"/>
</dbReference>
<protein>
    <recommendedName>
        <fullName evidence="9">Kinesin motor domain-containing protein</fullName>
    </recommendedName>
</protein>
<evidence type="ECO:0000256" key="2">
    <source>
        <dbReference type="ARBA" id="ARBA00022490"/>
    </source>
</evidence>
<dbReference type="Pfam" id="PF00225">
    <property type="entry name" value="Kinesin"/>
    <property type="match status" value="1"/>
</dbReference>
<evidence type="ECO:0000256" key="7">
    <source>
        <dbReference type="PROSITE-ProRule" id="PRU00283"/>
    </source>
</evidence>
<dbReference type="PROSITE" id="PS50067">
    <property type="entry name" value="KINESIN_MOTOR_2"/>
    <property type="match status" value="1"/>
</dbReference>
<evidence type="ECO:0000256" key="1">
    <source>
        <dbReference type="ARBA" id="ARBA00004496"/>
    </source>
</evidence>
<feature type="domain" description="Kinesin motor" evidence="9">
    <location>
        <begin position="1"/>
        <end position="330"/>
    </location>
</feature>
<evidence type="ECO:0000256" key="5">
    <source>
        <dbReference type="ARBA" id="ARBA00023054"/>
    </source>
</evidence>
<dbReference type="SUPFAM" id="SSF52540">
    <property type="entry name" value="P-loop containing nucleoside triphosphate hydrolases"/>
    <property type="match status" value="1"/>
</dbReference>
<dbReference type="GO" id="GO:0008017">
    <property type="term" value="F:microtubule binding"/>
    <property type="evidence" value="ECO:0007669"/>
    <property type="project" value="InterPro"/>
</dbReference>
<feature type="binding site" evidence="7">
    <location>
        <begin position="88"/>
        <end position="95"/>
    </location>
    <ligand>
        <name>ATP</name>
        <dbReference type="ChEBI" id="CHEBI:30616"/>
    </ligand>
</feature>
<sequence>MLHDGNSLQCDNADTTFDASGAVSCEMVEVRDDDHEIGHGSAKTSGHQFSFDRIFKQSASQMNIFDSVGKPLVDTIMQGFSGAIITYGQTSSGKTWTMEGASTPTHQRGLLPRIVNHIAHTITTHESGWEFTIDISVVEIYMERIRDLLDVMNTDIRIHEEKGKGTWLGGMTKLYVQSEQEVIDILALGAKNRAVGATDMNADSSRSHLICILTITSHSAERALTRTGQLFLTDLAGCEKVDKTGASGLLLEEAKGINKSLSSLAKVVQAISKAGAASHIPYRDSKLTRVLRNALGGNAHTHIIICCSPSRFNMKETLSALRFGSRAKKIQNQPVSMSMSTTKSSDPHENDRLRKDLNALRQQVATLQKQLTDNGITCDPDPAGSILHRDADVDHQDTCSRSESVHFCYTNIKLDVISALLALIPAYGLITYLKRWICEQ</sequence>
<dbReference type="InterPro" id="IPR027640">
    <property type="entry name" value="Kinesin-like_fam"/>
</dbReference>
<keyword evidence="5" id="KW-0175">Coiled coil</keyword>
<dbReference type="InterPro" id="IPR027417">
    <property type="entry name" value="P-loop_NTPase"/>
</dbReference>
<dbReference type="GO" id="GO:0005524">
    <property type="term" value="F:ATP binding"/>
    <property type="evidence" value="ECO:0007669"/>
    <property type="project" value="UniProtKB-UniRule"/>
</dbReference>
<dbReference type="SMART" id="SM00129">
    <property type="entry name" value="KISc"/>
    <property type="match status" value="1"/>
</dbReference>
<comment type="caution">
    <text evidence="10">The sequence shown here is derived from an EMBL/GenBank/DDBJ whole genome shotgun (WGS) entry which is preliminary data.</text>
</comment>
<dbReference type="PANTHER" id="PTHR47969:SF15">
    <property type="entry name" value="CHROMOSOME-ASSOCIATED KINESIN KIF4A-RELATED"/>
    <property type="match status" value="1"/>
</dbReference>
<dbReference type="GO" id="GO:0007018">
    <property type="term" value="P:microtubule-based movement"/>
    <property type="evidence" value="ECO:0007669"/>
    <property type="project" value="InterPro"/>
</dbReference>
<dbReference type="PANTHER" id="PTHR47969">
    <property type="entry name" value="CHROMOSOME-ASSOCIATED KINESIN KIF4A-RELATED"/>
    <property type="match status" value="1"/>
</dbReference>
<feature type="compositionally biased region" description="Polar residues" evidence="8">
    <location>
        <begin position="332"/>
        <end position="344"/>
    </location>
</feature>
<dbReference type="GO" id="GO:0005737">
    <property type="term" value="C:cytoplasm"/>
    <property type="evidence" value="ECO:0007669"/>
    <property type="project" value="UniProtKB-SubCell"/>
</dbReference>
<dbReference type="GO" id="GO:0005875">
    <property type="term" value="C:microtubule associated complex"/>
    <property type="evidence" value="ECO:0007669"/>
    <property type="project" value="TreeGrafter"/>
</dbReference>
<comment type="subcellular location">
    <subcellularLocation>
        <location evidence="1">Cytoplasm</location>
    </subcellularLocation>
</comment>
<evidence type="ECO:0000256" key="8">
    <source>
        <dbReference type="SAM" id="MobiDB-lite"/>
    </source>
</evidence>
<proteinExistence type="inferred from homology"/>
<keyword evidence="11" id="KW-1185">Reference proteome</keyword>
<evidence type="ECO:0000259" key="9">
    <source>
        <dbReference type="PROSITE" id="PS50067"/>
    </source>
</evidence>
<dbReference type="GO" id="GO:0007052">
    <property type="term" value="P:mitotic spindle organization"/>
    <property type="evidence" value="ECO:0007669"/>
    <property type="project" value="TreeGrafter"/>
</dbReference>
<dbReference type="InterPro" id="IPR001752">
    <property type="entry name" value="Kinesin_motor_dom"/>
</dbReference>
<evidence type="ECO:0000313" key="11">
    <source>
        <dbReference type="Proteomes" id="UP001190700"/>
    </source>
</evidence>
<dbReference type="Gene3D" id="3.40.850.10">
    <property type="entry name" value="Kinesin motor domain"/>
    <property type="match status" value="1"/>
</dbReference>
<dbReference type="InterPro" id="IPR036961">
    <property type="entry name" value="Kinesin_motor_dom_sf"/>
</dbReference>
<keyword evidence="6 7" id="KW-0505">Motor protein</keyword>
<keyword evidence="2" id="KW-0963">Cytoplasm</keyword>
<keyword evidence="3 7" id="KW-0547">Nucleotide-binding</keyword>
<keyword evidence="4 7" id="KW-0067">ATP-binding</keyword>
<reference evidence="10 11" key="1">
    <citation type="journal article" date="2015" name="Genome Biol. Evol.">
        <title>Comparative Genomics of a Bacterivorous Green Alga Reveals Evolutionary Causalities and Consequences of Phago-Mixotrophic Mode of Nutrition.</title>
        <authorList>
            <person name="Burns J.A."/>
            <person name="Paasch A."/>
            <person name="Narechania A."/>
            <person name="Kim E."/>
        </authorList>
    </citation>
    <scope>NUCLEOTIDE SEQUENCE [LARGE SCALE GENOMIC DNA]</scope>
    <source>
        <strain evidence="10 11">PLY_AMNH</strain>
    </source>
</reference>
<dbReference type="EMBL" id="LGRX02024888">
    <property type="protein sequence ID" value="KAK3253282.1"/>
    <property type="molecule type" value="Genomic_DNA"/>
</dbReference>
<evidence type="ECO:0000256" key="4">
    <source>
        <dbReference type="ARBA" id="ARBA00022840"/>
    </source>
</evidence>
<dbReference type="AlphaFoldDB" id="A0AAE0F6M6"/>
<comment type="similarity">
    <text evidence="7">Belongs to the TRAFAC class myosin-kinesin ATPase superfamily. Kinesin family.</text>
</comment>
<evidence type="ECO:0000256" key="3">
    <source>
        <dbReference type="ARBA" id="ARBA00022741"/>
    </source>
</evidence>
<gene>
    <name evidence="10" type="ORF">CYMTET_37461</name>
</gene>
<name>A0AAE0F6M6_9CHLO</name>
<dbReference type="GO" id="GO:0003777">
    <property type="term" value="F:microtubule motor activity"/>
    <property type="evidence" value="ECO:0007669"/>
    <property type="project" value="InterPro"/>
</dbReference>
<dbReference type="GO" id="GO:0051231">
    <property type="term" value="P:spindle elongation"/>
    <property type="evidence" value="ECO:0007669"/>
    <property type="project" value="TreeGrafter"/>
</dbReference>
<evidence type="ECO:0000256" key="6">
    <source>
        <dbReference type="ARBA" id="ARBA00023175"/>
    </source>
</evidence>
<dbReference type="Proteomes" id="UP001190700">
    <property type="component" value="Unassembled WGS sequence"/>
</dbReference>
<organism evidence="10 11">
    <name type="scientific">Cymbomonas tetramitiformis</name>
    <dbReference type="NCBI Taxonomy" id="36881"/>
    <lineage>
        <taxon>Eukaryota</taxon>
        <taxon>Viridiplantae</taxon>
        <taxon>Chlorophyta</taxon>
        <taxon>Pyramimonadophyceae</taxon>
        <taxon>Pyramimonadales</taxon>
        <taxon>Pyramimonadaceae</taxon>
        <taxon>Cymbomonas</taxon>
    </lineage>
</organism>
<feature type="region of interest" description="Disordered" evidence="8">
    <location>
        <begin position="332"/>
        <end position="351"/>
    </location>
</feature>
<accession>A0AAE0F6M6</accession>